<gene>
    <name evidence="2" type="ORF">EJ02DRAFT_313816</name>
</gene>
<feature type="region of interest" description="Disordered" evidence="1">
    <location>
        <begin position="709"/>
        <end position="746"/>
    </location>
</feature>
<name>A0A6A5SMU3_9PLEO</name>
<feature type="non-terminal residue" evidence="2">
    <location>
        <position position="1"/>
    </location>
</feature>
<evidence type="ECO:0000256" key="1">
    <source>
        <dbReference type="SAM" id="MobiDB-lite"/>
    </source>
</evidence>
<feature type="compositionally biased region" description="Pro residues" evidence="1">
    <location>
        <begin position="303"/>
        <end position="313"/>
    </location>
</feature>
<keyword evidence="3" id="KW-1185">Reference proteome</keyword>
<dbReference type="EMBL" id="ML976052">
    <property type="protein sequence ID" value="KAF1941122.1"/>
    <property type="molecule type" value="Genomic_DNA"/>
</dbReference>
<sequence length="746" mass="75777">SWASQVLPIATLGVAPYSSNNTATPSTRISNATCTINIPSASVDYWYPPTYSHIVATITQAPRTTNALFYSLIPHNTTFDVASAIESDFVCTMSESYLAEWDYTVTICNEYTEKPTAAATSIAYRSAYLPFTGIIPASDVGLYNLYDIYALPPATATVLLAPNVTQTETSATPFVYFTAYEVESGNKTTTVQLRSPQAYPYWLKGVEHESTATGTLPAGFLEQIPQSACDAGQLQATVTVLIVVDLYYQNQHNADPFLVHFESSVLGFDDPPDIVNVNKLGTSSTQALTVSDWGLPVASVKPTPRPNSRPDPVPTTQAPNGNNNAGSQNAPGPNAQQPTKITVGTIGTEPVVIGPSSEVVVGSQTLKPGGPPITLGGGTPVFLAPSATAIVVGGTTSQLPQVFAPPAQPQPRPPPVLTIGSSTLVPNAATQFFVGPGQTLTPGGVATVDGTVISLAPSASFVVIGGSTQVLSIAGPGTVPVATSPPRIVVGGSTITAQPNQEGRGSPSNQNNASPGPSFVVGDQTLAPGGPAITVSGTTLSLAPSGSFVVVNGVTSSVATPAVQANTPPTLTMTAPPLTIGDAIFSPLPGTGTAYVIGSFLLTPGGSIVITGTTISLAPGATALIINGQTSYITQAQPTITNPPLLTIGSQTYTAVSGAGTTFVIGGQILTPGGTITVDGTTISLALGATELIYGSSGRSTTTALFPATTTRTQSVTGTSRPSAGASGFSGQAAATSQGLGAAPRL</sequence>
<dbReference type="OrthoDB" id="3642826at2759"/>
<organism evidence="2 3">
    <name type="scientific">Clathrospora elynae</name>
    <dbReference type="NCBI Taxonomy" id="706981"/>
    <lineage>
        <taxon>Eukaryota</taxon>
        <taxon>Fungi</taxon>
        <taxon>Dikarya</taxon>
        <taxon>Ascomycota</taxon>
        <taxon>Pezizomycotina</taxon>
        <taxon>Dothideomycetes</taxon>
        <taxon>Pleosporomycetidae</taxon>
        <taxon>Pleosporales</taxon>
        <taxon>Diademaceae</taxon>
        <taxon>Clathrospora</taxon>
    </lineage>
</organism>
<evidence type="ECO:0000313" key="2">
    <source>
        <dbReference type="EMBL" id="KAF1941122.1"/>
    </source>
</evidence>
<dbReference type="AlphaFoldDB" id="A0A6A5SMU3"/>
<feature type="compositionally biased region" description="Polar residues" evidence="1">
    <location>
        <begin position="314"/>
        <end position="339"/>
    </location>
</feature>
<feature type="region of interest" description="Disordered" evidence="1">
    <location>
        <begin position="296"/>
        <end position="339"/>
    </location>
</feature>
<feature type="non-terminal residue" evidence="2">
    <location>
        <position position="746"/>
    </location>
</feature>
<feature type="compositionally biased region" description="Polar residues" evidence="1">
    <location>
        <begin position="493"/>
        <end position="515"/>
    </location>
</feature>
<reference evidence="2" key="1">
    <citation type="journal article" date="2020" name="Stud. Mycol.">
        <title>101 Dothideomycetes genomes: a test case for predicting lifestyles and emergence of pathogens.</title>
        <authorList>
            <person name="Haridas S."/>
            <person name="Albert R."/>
            <person name="Binder M."/>
            <person name="Bloem J."/>
            <person name="Labutti K."/>
            <person name="Salamov A."/>
            <person name="Andreopoulos B."/>
            <person name="Baker S."/>
            <person name="Barry K."/>
            <person name="Bills G."/>
            <person name="Bluhm B."/>
            <person name="Cannon C."/>
            <person name="Castanera R."/>
            <person name="Culley D."/>
            <person name="Daum C."/>
            <person name="Ezra D."/>
            <person name="Gonzalez J."/>
            <person name="Henrissat B."/>
            <person name="Kuo A."/>
            <person name="Liang C."/>
            <person name="Lipzen A."/>
            <person name="Lutzoni F."/>
            <person name="Magnuson J."/>
            <person name="Mondo S."/>
            <person name="Nolan M."/>
            <person name="Ohm R."/>
            <person name="Pangilinan J."/>
            <person name="Park H.-J."/>
            <person name="Ramirez L."/>
            <person name="Alfaro M."/>
            <person name="Sun H."/>
            <person name="Tritt A."/>
            <person name="Yoshinaga Y."/>
            <person name="Zwiers L.-H."/>
            <person name="Turgeon B."/>
            <person name="Goodwin S."/>
            <person name="Spatafora J."/>
            <person name="Crous P."/>
            <person name="Grigoriev I."/>
        </authorList>
    </citation>
    <scope>NUCLEOTIDE SEQUENCE</scope>
    <source>
        <strain evidence="2">CBS 161.51</strain>
    </source>
</reference>
<evidence type="ECO:0000313" key="3">
    <source>
        <dbReference type="Proteomes" id="UP000800038"/>
    </source>
</evidence>
<dbReference type="Proteomes" id="UP000800038">
    <property type="component" value="Unassembled WGS sequence"/>
</dbReference>
<proteinExistence type="predicted"/>
<feature type="compositionally biased region" description="Low complexity" evidence="1">
    <location>
        <begin position="709"/>
        <end position="739"/>
    </location>
</feature>
<accession>A0A6A5SMU3</accession>
<feature type="region of interest" description="Disordered" evidence="1">
    <location>
        <begin position="484"/>
        <end position="523"/>
    </location>
</feature>
<protein>
    <submittedName>
        <fullName evidence="2">Uncharacterized protein</fullName>
    </submittedName>
</protein>